<protein>
    <recommendedName>
        <fullName evidence="3">DNA polymerase epsilon subunit D</fullName>
    </recommendedName>
    <alternativeName>
        <fullName evidence="4">DNA polymerase II subunit D</fullName>
    </alternativeName>
</protein>
<evidence type="ECO:0000256" key="4">
    <source>
        <dbReference type="ARBA" id="ARBA00042096"/>
    </source>
</evidence>
<dbReference type="GO" id="GO:0006974">
    <property type="term" value="P:DNA damage response"/>
    <property type="evidence" value="ECO:0007669"/>
    <property type="project" value="TreeGrafter"/>
</dbReference>
<dbReference type="PANTHER" id="PTHR46172:SF1">
    <property type="entry name" value="DNA POLYMERASE EPSILON SUBUNIT 3"/>
    <property type="match status" value="1"/>
</dbReference>
<dbReference type="GO" id="GO:0008623">
    <property type="term" value="C:CHRAC"/>
    <property type="evidence" value="ECO:0007669"/>
    <property type="project" value="TreeGrafter"/>
</dbReference>
<dbReference type="OrthoDB" id="1707486at2759"/>
<feature type="compositionally biased region" description="Acidic residues" evidence="6">
    <location>
        <begin position="124"/>
        <end position="166"/>
    </location>
</feature>
<feature type="coiled-coil region" evidence="5">
    <location>
        <begin position="49"/>
        <end position="76"/>
    </location>
</feature>
<dbReference type="GO" id="GO:0031490">
    <property type="term" value="F:chromatin DNA binding"/>
    <property type="evidence" value="ECO:0007669"/>
    <property type="project" value="TreeGrafter"/>
</dbReference>
<dbReference type="GO" id="GO:0031507">
    <property type="term" value="P:heterochromatin formation"/>
    <property type="evidence" value="ECO:0007669"/>
    <property type="project" value="TreeGrafter"/>
</dbReference>
<comment type="caution">
    <text evidence="7">The sequence shown here is derived from an EMBL/GenBank/DDBJ whole genome shotgun (WGS) entry which is preliminary data.</text>
</comment>
<dbReference type="EMBL" id="JADNRY010000542">
    <property type="protein sequence ID" value="KAF9042683.1"/>
    <property type="molecule type" value="Genomic_DNA"/>
</dbReference>
<keyword evidence="5" id="KW-0175">Coiled coil</keyword>
<evidence type="ECO:0000256" key="1">
    <source>
        <dbReference type="ARBA" id="ARBA00004123"/>
    </source>
</evidence>
<name>A0A9P5P6E8_9AGAR</name>
<keyword evidence="8" id="KW-1185">Reference proteome</keyword>
<keyword evidence="2" id="KW-0539">Nucleus</keyword>
<dbReference type="SUPFAM" id="SSF47113">
    <property type="entry name" value="Histone-fold"/>
    <property type="match status" value="1"/>
</dbReference>
<evidence type="ECO:0000256" key="5">
    <source>
        <dbReference type="SAM" id="Coils"/>
    </source>
</evidence>
<dbReference type="AlphaFoldDB" id="A0A9P5P6E8"/>
<dbReference type="InterPro" id="IPR051377">
    <property type="entry name" value="DNA_Pol-Epsilon_Subunit"/>
</dbReference>
<accession>A0A9P5P6E8</accession>
<dbReference type="PANTHER" id="PTHR46172">
    <property type="entry name" value="DNA POLYMERASE EPSILON SUBUNIT 3"/>
    <property type="match status" value="1"/>
</dbReference>
<comment type="subcellular location">
    <subcellularLocation>
        <location evidence="1">Nucleus</location>
    </subcellularLocation>
</comment>
<dbReference type="CDD" id="cd22928">
    <property type="entry name" value="HFD_POLE3_DPB4"/>
    <property type="match status" value="1"/>
</dbReference>
<proteinExistence type="predicted"/>
<dbReference type="Gene3D" id="1.10.20.10">
    <property type="entry name" value="Histone, subunit A"/>
    <property type="match status" value="1"/>
</dbReference>
<evidence type="ECO:0000313" key="8">
    <source>
        <dbReference type="Proteomes" id="UP000772434"/>
    </source>
</evidence>
<dbReference type="GO" id="GO:0046982">
    <property type="term" value="F:protein heterodimerization activity"/>
    <property type="evidence" value="ECO:0007669"/>
    <property type="project" value="InterPro"/>
</dbReference>
<evidence type="ECO:0000256" key="3">
    <source>
        <dbReference type="ARBA" id="ARBA00039775"/>
    </source>
</evidence>
<evidence type="ECO:0000313" key="7">
    <source>
        <dbReference type="EMBL" id="KAF9042683.1"/>
    </source>
</evidence>
<evidence type="ECO:0000256" key="2">
    <source>
        <dbReference type="ARBA" id="ARBA00023242"/>
    </source>
</evidence>
<feature type="region of interest" description="Disordered" evidence="6">
    <location>
        <begin position="97"/>
        <end position="174"/>
    </location>
</feature>
<dbReference type="InterPro" id="IPR009072">
    <property type="entry name" value="Histone-fold"/>
</dbReference>
<feature type="region of interest" description="Disordered" evidence="6">
    <location>
        <begin position="306"/>
        <end position="369"/>
    </location>
</feature>
<dbReference type="GO" id="GO:0008622">
    <property type="term" value="C:epsilon DNA polymerase complex"/>
    <property type="evidence" value="ECO:0007669"/>
    <property type="project" value="TreeGrafter"/>
</dbReference>
<reference evidence="7" key="1">
    <citation type="submission" date="2020-11" db="EMBL/GenBank/DDBJ databases">
        <authorList>
            <consortium name="DOE Joint Genome Institute"/>
            <person name="Ahrendt S."/>
            <person name="Riley R."/>
            <person name="Andreopoulos W."/>
            <person name="Labutti K."/>
            <person name="Pangilinan J."/>
            <person name="Ruiz-Duenas F.J."/>
            <person name="Barrasa J.M."/>
            <person name="Sanchez-Garcia M."/>
            <person name="Camarero S."/>
            <person name="Miyauchi S."/>
            <person name="Serrano A."/>
            <person name="Linde D."/>
            <person name="Babiker R."/>
            <person name="Drula E."/>
            <person name="Ayuso-Fernandez I."/>
            <person name="Pacheco R."/>
            <person name="Padilla G."/>
            <person name="Ferreira P."/>
            <person name="Barriuso J."/>
            <person name="Kellner H."/>
            <person name="Castanera R."/>
            <person name="Alfaro M."/>
            <person name="Ramirez L."/>
            <person name="Pisabarro A.G."/>
            <person name="Kuo A."/>
            <person name="Tritt A."/>
            <person name="Lipzen A."/>
            <person name="He G."/>
            <person name="Yan M."/>
            <person name="Ng V."/>
            <person name="Cullen D."/>
            <person name="Martin F."/>
            <person name="Rosso M.-N."/>
            <person name="Henrissat B."/>
            <person name="Hibbett D."/>
            <person name="Martinez A.T."/>
            <person name="Grigoriev I.V."/>
        </authorList>
    </citation>
    <scope>NUCLEOTIDE SEQUENCE</scope>
    <source>
        <strain evidence="7">AH 40177</strain>
    </source>
</reference>
<dbReference type="GO" id="GO:0006272">
    <property type="term" value="P:leading strand elongation"/>
    <property type="evidence" value="ECO:0007669"/>
    <property type="project" value="TreeGrafter"/>
</dbReference>
<dbReference type="Proteomes" id="UP000772434">
    <property type="component" value="Unassembled WGS sequence"/>
</dbReference>
<gene>
    <name evidence="7" type="ORF">BDP27DRAFT_1434968</name>
</gene>
<evidence type="ECO:0000256" key="6">
    <source>
        <dbReference type="SAM" id="MobiDB-lite"/>
    </source>
</evidence>
<feature type="compositionally biased region" description="Acidic residues" evidence="6">
    <location>
        <begin position="99"/>
        <end position="108"/>
    </location>
</feature>
<sequence length="480" mass="51373">MSVYTPTLIPRPPLFPRLLPEAPLAHPLPLPPAPSVDIFEGYSPGVYGHLNHRRNLQREMDELSEEESELDDLSSVIQQRGHSFLVPIGKTLTALEEKNDADEDESEESASAASGTDGPPSVMEDGDGENDESEQDLDASMEDLDEEGDEDNEMEDAEEDLDDEDFIPGCPARRSFLSNHHHQLSMPRKENSGPLSAQQQQDLVSDGIDNFELPTSLVIKIAKSAVPDNTKLQKEAILSLVKGSTVFINYLAATQVILCPVYAASDVAQSKQHKSISASDVLKALELIELGDMVDPLTAELQVYRDQVKPDKNGGRRASTASSNQRPSVVSETPTNSTAKSKGKGKEKANGAGPSASVDGVSVSTGVETSLPPFTSAPLAQPVAGSAGLSAQQSPGASESISAAFNRTADAAEGMDVDMEADDAVMEEVDDAVMEEVEEGVEKEEVEPEELQDMVAVEAQEVLEDAKGVEQRGVATEHQS</sequence>
<organism evidence="7 8">
    <name type="scientific">Rhodocollybia butyracea</name>
    <dbReference type="NCBI Taxonomy" id="206335"/>
    <lineage>
        <taxon>Eukaryota</taxon>
        <taxon>Fungi</taxon>
        <taxon>Dikarya</taxon>
        <taxon>Basidiomycota</taxon>
        <taxon>Agaricomycotina</taxon>
        <taxon>Agaricomycetes</taxon>
        <taxon>Agaricomycetidae</taxon>
        <taxon>Agaricales</taxon>
        <taxon>Marasmiineae</taxon>
        <taxon>Omphalotaceae</taxon>
        <taxon>Rhodocollybia</taxon>
    </lineage>
</organism>
<feature type="compositionally biased region" description="Polar residues" evidence="6">
    <location>
        <begin position="319"/>
        <end position="338"/>
    </location>
</feature>